<comment type="caution">
    <text evidence="2">The sequence shown here is derived from an EMBL/GenBank/DDBJ whole genome shotgun (WGS) entry which is preliminary data.</text>
</comment>
<name>A0A5B0LZG6_PUCGR</name>
<reference evidence="2 3" key="1">
    <citation type="submission" date="2019-05" db="EMBL/GenBank/DDBJ databases">
        <title>Emergence of the Ug99 lineage of the wheat stem rust pathogen through somatic hybridization.</title>
        <authorList>
            <person name="Li F."/>
            <person name="Upadhyaya N.M."/>
            <person name="Sperschneider J."/>
            <person name="Matny O."/>
            <person name="Nguyen-Phuc H."/>
            <person name="Mago R."/>
            <person name="Raley C."/>
            <person name="Miller M.E."/>
            <person name="Silverstein K.A.T."/>
            <person name="Henningsen E."/>
            <person name="Hirsch C.D."/>
            <person name="Visser B."/>
            <person name="Pretorius Z.A."/>
            <person name="Steffenson B.J."/>
            <person name="Schwessinger B."/>
            <person name="Dodds P.N."/>
            <person name="Figueroa M."/>
        </authorList>
    </citation>
    <scope>NUCLEOTIDE SEQUENCE [LARGE SCALE GENOMIC DNA]</scope>
    <source>
        <strain evidence="2">21-0</strain>
    </source>
</reference>
<feature type="compositionally biased region" description="Polar residues" evidence="1">
    <location>
        <begin position="28"/>
        <end position="53"/>
    </location>
</feature>
<accession>A0A5B0LZG6</accession>
<gene>
    <name evidence="2" type="ORF">PGT21_031984</name>
</gene>
<feature type="region of interest" description="Disordered" evidence="1">
    <location>
        <begin position="285"/>
        <end position="306"/>
    </location>
</feature>
<keyword evidence="3" id="KW-1185">Reference proteome</keyword>
<dbReference type="EMBL" id="VSWC01000183">
    <property type="protein sequence ID" value="KAA1069711.1"/>
    <property type="molecule type" value="Genomic_DNA"/>
</dbReference>
<sequence>MNNQKTNHLITPKPSEPLLKKDFLPTPATKTNDILGSSASTSQNNSPGAITNKSSKNVINQIASRNLQLSTQNLANPINAKPLSAKIMQGVSSDEIDGMIERIKADIEPLLEKCQDQDARINTLKESLHPHILSTRTAVSHLSHLASRAKKTSDLIDQQSNAFIQLAQEDIHRQIESDSVGREKDFSDTQSDLLGGDQLELARSKLLEANRKLEKHIARQRYYERKLAKHLSIIRRMILVLLTIKIIIDLRIATQVIRFMNELVPAEYMPAFFAPHLIHNFHPPHHSPESTAEVHPNNPFTDEHQHHPKKQISDFVAYFLWIVLIKLEFF</sequence>
<dbReference type="OrthoDB" id="2499753at2759"/>
<proteinExistence type="predicted"/>
<dbReference type="Proteomes" id="UP000324748">
    <property type="component" value="Unassembled WGS sequence"/>
</dbReference>
<evidence type="ECO:0000256" key="1">
    <source>
        <dbReference type="SAM" id="MobiDB-lite"/>
    </source>
</evidence>
<evidence type="ECO:0000313" key="2">
    <source>
        <dbReference type="EMBL" id="KAA1069711.1"/>
    </source>
</evidence>
<organism evidence="2 3">
    <name type="scientific">Puccinia graminis f. sp. tritici</name>
    <dbReference type="NCBI Taxonomy" id="56615"/>
    <lineage>
        <taxon>Eukaryota</taxon>
        <taxon>Fungi</taxon>
        <taxon>Dikarya</taxon>
        <taxon>Basidiomycota</taxon>
        <taxon>Pucciniomycotina</taxon>
        <taxon>Pucciniomycetes</taxon>
        <taxon>Pucciniales</taxon>
        <taxon>Pucciniaceae</taxon>
        <taxon>Puccinia</taxon>
    </lineage>
</organism>
<protein>
    <submittedName>
        <fullName evidence="2">Uncharacterized protein</fullName>
    </submittedName>
</protein>
<dbReference type="AlphaFoldDB" id="A0A5B0LZG6"/>
<feature type="region of interest" description="Disordered" evidence="1">
    <location>
        <begin position="1"/>
        <end position="53"/>
    </location>
</feature>
<evidence type="ECO:0000313" key="3">
    <source>
        <dbReference type="Proteomes" id="UP000324748"/>
    </source>
</evidence>